<keyword evidence="6" id="KW-0675">Receptor</keyword>
<comment type="caution">
    <text evidence="10">The sequence shown here is derived from an EMBL/GenBank/DDBJ whole genome shotgun (WGS) entry which is preliminary data.</text>
</comment>
<feature type="transmembrane region" description="Helical" evidence="8">
    <location>
        <begin position="80"/>
        <end position="105"/>
    </location>
</feature>
<evidence type="ECO:0000256" key="8">
    <source>
        <dbReference type="SAM" id="Phobius"/>
    </source>
</evidence>
<dbReference type="InterPro" id="IPR017452">
    <property type="entry name" value="GPCR_Rhodpsn_7TM"/>
</dbReference>
<evidence type="ECO:0000313" key="10">
    <source>
        <dbReference type="EMBL" id="CAF0733054.1"/>
    </source>
</evidence>
<dbReference type="PANTHER" id="PTHR24243">
    <property type="entry name" value="G-PROTEIN COUPLED RECEPTOR"/>
    <property type="match status" value="1"/>
</dbReference>
<sequence>MGNKSEFDRFESLDAALSYVGLTSGLYINETLLSPRSPSNWASATSILPLVLGFIGLVFNILALLIFTASKTFRKNSFRWYIYALTLINCASILSHSWLYLSFYIPDSLYLCKYLRYLQQSTATTSLWIIVLLSLERSFTFSRPFAVKKFLQSHTICFILIFVIFLCFALHIDELISVDVKAFRWVNFAYGLCSVKRHFRLSTDRIKIVTHSHSFIFPFFLNSILDVYICYKMCQRRKRLAMPTSFSIRQHKNRFRRSRKSVAHEITLTLLCQSLWLLFTYFPTHLYYFLLSFKLINDHDRDNSTLTILMRINLLVYLAFSPTLYVILSSTLRREIQSCICRSYKRHRSASLSNMSSTQNKIRHIFSSFDHYRHHTTQRTHLSTFVTMSERTGRKATLPPICVPYKIDYLSKSSPCLLIYNIKDEQTLPFKSERSTTLLE</sequence>
<evidence type="ECO:0000256" key="5">
    <source>
        <dbReference type="ARBA" id="ARBA00023136"/>
    </source>
</evidence>
<dbReference type="PROSITE" id="PS50262">
    <property type="entry name" value="G_PROTEIN_RECEP_F1_2"/>
    <property type="match status" value="1"/>
</dbReference>
<keyword evidence="5 8" id="KW-0472">Membrane</keyword>
<evidence type="ECO:0000256" key="4">
    <source>
        <dbReference type="ARBA" id="ARBA00023040"/>
    </source>
</evidence>
<dbReference type="Proteomes" id="UP000663852">
    <property type="component" value="Unassembled WGS sequence"/>
</dbReference>
<evidence type="ECO:0000256" key="2">
    <source>
        <dbReference type="ARBA" id="ARBA00022692"/>
    </source>
</evidence>
<reference evidence="10" key="1">
    <citation type="submission" date="2021-02" db="EMBL/GenBank/DDBJ databases">
        <authorList>
            <person name="Nowell W R."/>
        </authorList>
    </citation>
    <scope>NUCLEOTIDE SEQUENCE</scope>
</reference>
<dbReference type="EMBL" id="CAJNOJ010000003">
    <property type="protein sequence ID" value="CAF0733054.1"/>
    <property type="molecule type" value="Genomic_DNA"/>
</dbReference>
<keyword evidence="12" id="KW-1185">Reference proteome</keyword>
<evidence type="ECO:0000313" key="12">
    <source>
        <dbReference type="Proteomes" id="UP000663828"/>
    </source>
</evidence>
<dbReference type="OrthoDB" id="9998474at2759"/>
<feature type="transmembrane region" description="Helical" evidence="8">
    <location>
        <begin position="155"/>
        <end position="172"/>
    </location>
</feature>
<gene>
    <name evidence="10" type="ORF">EDS130_LOCUS1237</name>
    <name evidence="11" type="ORF">XAT740_LOCUS45575</name>
</gene>
<accession>A0A813N7J4</accession>
<keyword evidence="7" id="KW-0807">Transducer</keyword>
<evidence type="ECO:0000256" key="6">
    <source>
        <dbReference type="ARBA" id="ARBA00023170"/>
    </source>
</evidence>
<feature type="transmembrane region" description="Helical" evidence="8">
    <location>
        <begin position="41"/>
        <end position="68"/>
    </location>
</feature>
<evidence type="ECO:0000256" key="3">
    <source>
        <dbReference type="ARBA" id="ARBA00022989"/>
    </source>
</evidence>
<name>A0A813N7J4_ADIRI</name>
<evidence type="ECO:0000259" key="9">
    <source>
        <dbReference type="PROSITE" id="PS50262"/>
    </source>
</evidence>
<evidence type="ECO:0000313" key="11">
    <source>
        <dbReference type="EMBL" id="CAF1581653.1"/>
    </source>
</evidence>
<evidence type="ECO:0000256" key="7">
    <source>
        <dbReference type="ARBA" id="ARBA00023224"/>
    </source>
</evidence>
<dbReference type="Gene3D" id="1.20.1070.10">
    <property type="entry name" value="Rhodopsin 7-helix transmembrane proteins"/>
    <property type="match status" value="1"/>
</dbReference>
<feature type="transmembrane region" description="Helical" evidence="8">
    <location>
        <begin position="215"/>
        <end position="234"/>
    </location>
</feature>
<keyword evidence="2 8" id="KW-0812">Transmembrane</keyword>
<keyword evidence="4" id="KW-0297">G-protein coupled receptor</keyword>
<dbReference type="AlphaFoldDB" id="A0A813N7J4"/>
<dbReference type="GO" id="GO:0004930">
    <property type="term" value="F:G protein-coupled receptor activity"/>
    <property type="evidence" value="ECO:0007669"/>
    <property type="project" value="UniProtKB-KW"/>
</dbReference>
<organism evidence="10 13">
    <name type="scientific">Adineta ricciae</name>
    <name type="common">Rotifer</name>
    <dbReference type="NCBI Taxonomy" id="249248"/>
    <lineage>
        <taxon>Eukaryota</taxon>
        <taxon>Metazoa</taxon>
        <taxon>Spiralia</taxon>
        <taxon>Gnathifera</taxon>
        <taxon>Rotifera</taxon>
        <taxon>Eurotatoria</taxon>
        <taxon>Bdelloidea</taxon>
        <taxon>Adinetida</taxon>
        <taxon>Adinetidae</taxon>
        <taxon>Adineta</taxon>
    </lineage>
</organism>
<dbReference type="GO" id="GO:0005886">
    <property type="term" value="C:plasma membrane"/>
    <property type="evidence" value="ECO:0007669"/>
    <property type="project" value="TreeGrafter"/>
</dbReference>
<feature type="domain" description="G-protein coupled receptors family 1 profile" evidence="9">
    <location>
        <begin position="59"/>
        <end position="325"/>
    </location>
</feature>
<evidence type="ECO:0000313" key="13">
    <source>
        <dbReference type="Proteomes" id="UP000663852"/>
    </source>
</evidence>
<evidence type="ECO:0000256" key="1">
    <source>
        <dbReference type="ARBA" id="ARBA00004141"/>
    </source>
</evidence>
<dbReference type="SUPFAM" id="SSF81321">
    <property type="entry name" value="Family A G protein-coupled receptor-like"/>
    <property type="match status" value="1"/>
</dbReference>
<feature type="transmembrane region" description="Helical" evidence="8">
    <location>
        <begin position="117"/>
        <end position="135"/>
    </location>
</feature>
<protein>
    <recommendedName>
        <fullName evidence="9">G-protein coupled receptors family 1 profile domain-containing protein</fullName>
    </recommendedName>
</protein>
<comment type="subcellular location">
    <subcellularLocation>
        <location evidence="1">Membrane</location>
        <topology evidence="1">Multi-pass membrane protein</topology>
    </subcellularLocation>
</comment>
<proteinExistence type="predicted"/>
<feature type="transmembrane region" description="Helical" evidence="8">
    <location>
        <begin position="308"/>
        <end position="328"/>
    </location>
</feature>
<feature type="transmembrane region" description="Helical" evidence="8">
    <location>
        <begin position="266"/>
        <end position="288"/>
    </location>
</feature>
<dbReference type="Proteomes" id="UP000663828">
    <property type="component" value="Unassembled WGS sequence"/>
</dbReference>
<dbReference type="EMBL" id="CAJNOR010005973">
    <property type="protein sequence ID" value="CAF1581653.1"/>
    <property type="molecule type" value="Genomic_DNA"/>
</dbReference>
<keyword evidence="3 8" id="KW-1133">Transmembrane helix</keyword>
<dbReference type="PANTHER" id="PTHR24243:SF233">
    <property type="entry name" value="THYROTROPIN-RELEASING HORMONE RECEPTOR"/>
    <property type="match status" value="1"/>
</dbReference>